<dbReference type="PANTHER" id="PTHR46825:SF7">
    <property type="entry name" value="D-ALANYL-D-ALANINE CARBOXYPEPTIDASE"/>
    <property type="match status" value="1"/>
</dbReference>
<dbReference type="EC" id="3.1.1.103" evidence="3"/>
<feature type="domain" description="Beta-lactamase-related" evidence="2">
    <location>
        <begin position="67"/>
        <end position="380"/>
    </location>
</feature>
<evidence type="ECO:0000256" key="1">
    <source>
        <dbReference type="SAM" id="SignalP"/>
    </source>
</evidence>
<evidence type="ECO:0000313" key="4">
    <source>
        <dbReference type="Proteomes" id="UP001551584"/>
    </source>
</evidence>
<protein>
    <submittedName>
        <fullName evidence="3">Serine hydrolase domain-containing protein</fullName>
        <ecNumber evidence="3">3.1.1.103</ecNumber>
    </submittedName>
</protein>
<dbReference type="Gene3D" id="3.40.710.10">
    <property type="entry name" value="DD-peptidase/beta-lactamase superfamily"/>
    <property type="match status" value="1"/>
</dbReference>
<name>A0ABV3ELL7_9ACTN</name>
<comment type="caution">
    <text evidence="3">The sequence shown here is derived from an EMBL/GenBank/DDBJ whole genome shotgun (WGS) entry which is preliminary data.</text>
</comment>
<dbReference type="EMBL" id="JBEZNA010000011">
    <property type="protein sequence ID" value="MEU9577087.1"/>
    <property type="molecule type" value="Genomic_DNA"/>
</dbReference>
<evidence type="ECO:0000313" key="3">
    <source>
        <dbReference type="EMBL" id="MEU9577087.1"/>
    </source>
</evidence>
<dbReference type="SUPFAM" id="SSF56601">
    <property type="entry name" value="beta-lactamase/transpeptidase-like"/>
    <property type="match status" value="1"/>
</dbReference>
<feature type="signal peptide" evidence="1">
    <location>
        <begin position="1"/>
        <end position="29"/>
    </location>
</feature>
<dbReference type="RefSeq" id="WP_359269965.1">
    <property type="nucleotide sequence ID" value="NZ_JBEZNA010000011.1"/>
</dbReference>
<dbReference type="InterPro" id="IPR012338">
    <property type="entry name" value="Beta-lactam/transpept-like"/>
</dbReference>
<dbReference type="InterPro" id="IPR050491">
    <property type="entry name" value="AmpC-like"/>
</dbReference>
<feature type="chain" id="PRO_5045060345" evidence="1">
    <location>
        <begin position="30"/>
        <end position="394"/>
    </location>
</feature>
<organism evidence="3 4">
    <name type="scientific">Streptomyces chilikensis</name>
    <dbReference type="NCBI Taxonomy" id="1194079"/>
    <lineage>
        <taxon>Bacteria</taxon>
        <taxon>Bacillati</taxon>
        <taxon>Actinomycetota</taxon>
        <taxon>Actinomycetes</taxon>
        <taxon>Kitasatosporales</taxon>
        <taxon>Streptomycetaceae</taxon>
        <taxon>Streptomyces</taxon>
    </lineage>
</organism>
<dbReference type="Proteomes" id="UP001551584">
    <property type="component" value="Unassembled WGS sequence"/>
</dbReference>
<sequence length="394" mass="41517">MPTRARTATALLTAAVLGLTATAATPALAAPAGSAATASPFGPAADGSPAEALEAALAGLPAPHTTAALVRYSGPDLTWHGGAGTADLRTGRGAMEHSRFRAGSVTKTFTAAVVLQLAAEGRTDLDAPARRHLPGLLPREFAGVTVRQLLDHTSGIRPADSPDSFAEAHARRFDTVDPREQVANAVAKGPEFAPGERQHYLNINYTVLGLLVEELTGTSYEQAVTDRILRPLGLRHTSFPGNDPRIHGPHHRGYQRVTGADGTTRLVDVTEWNLSAGRAAGDIISTTADLERFLRALFRGKVVRGPLLEEMFTVPRVTDVETGDEAQLSAGLARMELPDGTAVWGKTGGRYGYNTGIGATRDLERVLVYSVNSTDAKAEGTNPVIGRLLAVFGL</sequence>
<evidence type="ECO:0000259" key="2">
    <source>
        <dbReference type="Pfam" id="PF00144"/>
    </source>
</evidence>
<dbReference type="PANTHER" id="PTHR46825">
    <property type="entry name" value="D-ALANYL-D-ALANINE-CARBOXYPEPTIDASE/ENDOPEPTIDASE AMPH"/>
    <property type="match status" value="1"/>
</dbReference>
<gene>
    <name evidence="3" type="ORF">AB0D95_07450</name>
</gene>
<dbReference type="InterPro" id="IPR001466">
    <property type="entry name" value="Beta-lactam-related"/>
</dbReference>
<dbReference type="GO" id="GO:0016787">
    <property type="term" value="F:hydrolase activity"/>
    <property type="evidence" value="ECO:0007669"/>
    <property type="project" value="UniProtKB-KW"/>
</dbReference>
<proteinExistence type="predicted"/>
<keyword evidence="4" id="KW-1185">Reference proteome</keyword>
<keyword evidence="3" id="KW-0378">Hydrolase</keyword>
<dbReference type="Pfam" id="PF00144">
    <property type="entry name" value="Beta-lactamase"/>
    <property type="match status" value="1"/>
</dbReference>
<keyword evidence="1" id="KW-0732">Signal</keyword>
<accession>A0ABV3ELL7</accession>
<reference evidence="3 4" key="1">
    <citation type="submission" date="2024-06" db="EMBL/GenBank/DDBJ databases">
        <title>The Natural Products Discovery Center: Release of the First 8490 Sequenced Strains for Exploring Actinobacteria Biosynthetic Diversity.</title>
        <authorList>
            <person name="Kalkreuter E."/>
            <person name="Kautsar S.A."/>
            <person name="Yang D."/>
            <person name="Bader C.D."/>
            <person name="Teijaro C.N."/>
            <person name="Fluegel L."/>
            <person name="Davis C.M."/>
            <person name="Simpson J.R."/>
            <person name="Lauterbach L."/>
            <person name="Steele A.D."/>
            <person name="Gui C."/>
            <person name="Meng S."/>
            <person name="Li G."/>
            <person name="Viehrig K."/>
            <person name="Ye F."/>
            <person name="Su P."/>
            <person name="Kiefer A.F."/>
            <person name="Nichols A."/>
            <person name="Cepeda A.J."/>
            <person name="Yan W."/>
            <person name="Fan B."/>
            <person name="Jiang Y."/>
            <person name="Adhikari A."/>
            <person name="Zheng C.-J."/>
            <person name="Schuster L."/>
            <person name="Cowan T.M."/>
            <person name="Smanski M.J."/>
            <person name="Chevrette M.G."/>
            <person name="De Carvalho L.P.S."/>
            <person name="Shen B."/>
        </authorList>
    </citation>
    <scope>NUCLEOTIDE SEQUENCE [LARGE SCALE GENOMIC DNA]</scope>
    <source>
        <strain evidence="3 4">NPDC048117</strain>
    </source>
</reference>